<evidence type="ECO:0008006" key="5">
    <source>
        <dbReference type="Google" id="ProtNLM"/>
    </source>
</evidence>
<dbReference type="AlphaFoldDB" id="A0A4W5JSF4"/>
<name>A0A4W5JSF4_9TELE</name>
<accession>A0A4W5JSF4</accession>
<evidence type="ECO:0000256" key="2">
    <source>
        <dbReference type="SAM" id="Phobius"/>
    </source>
</evidence>
<dbReference type="InterPro" id="IPR013783">
    <property type="entry name" value="Ig-like_fold"/>
</dbReference>
<dbReference type="PANTHER" id="PTHR44468:SF1">
    <property type="entry name" value="V-SET AND IMMUNOGLOBULIN DOMAIN CONTAINING 8A ISOFORM 1"/>
    <property type="match status" value="1"/>
</dbReference>
<dbReference type="PANTHER" id="PTHR44468">
    <property type="entry name" value="COXSACKIEVIRUS AND ADENOVIRUS RECEPTOR-RELATED"/>
    <property type="match status" value="1"/>
</dbReference>
<feature type="transmembrane region" description="Helical" evidence="2">
    <location>
        <begin position="178"/>
        <end position="201"/>
    </location>
</feature>
<dbReference type="SUPFAM" id="SSF48726">
    <property type="entry name" value="Immunoglobulin"/>
    <property type="match status" value="1"/>
</dbReference>
<protein>
    <recommendedName>
        <fullName evidence="5">Ig-like domain-containing protein</fullName>
    </recommendedName>
</protein>
<dbReference type="InterPro" id="IPR052307">
    <property type="entry name" value="EJ_Adhesion_Regulator"/>
</dbReference>
<keyword evidence="2" id="KW-1133">Transmembrane helix</keyword>
<dbReference type="Gene3D" id="2.60.40.10">
    <property type="entry name" value="Immunoglobulins"/>
    <property type="match status" value="1"/>
</dbReference>
<sequence>MTLGCTYTPEPSDTGELDIEWSGVSPDTTQKGQLVSGIDYIHGNRALTKGLDFAAGDPSLDDVSLSITSLSPAYSAMSKVSLVMMSETGITFQPGRGEAVGEAVSLHCKSSQGSSPLNYRKMYLFIFKPCDPSDSVTGELLISNHSESFVGIYMCEVTNSLGNERCRINSEGVTAEGLVMGTLMGFLLLIIIMAILIWLLIYKCDAISGMEEHTVFILQMEDVPAPESRPQSQCTGQGTSLHPGLIPSTSTEYTPVKYDSRYGYVV</sequence>
<keyword evidence="4" id="KW-1185">Reference proteome</keyword>
<dbReference type="STRING" id="62062.ENSHHUP00000007898"/>
<dbReference type="GeneTree" id="ENSGT00940000165076"/>
<keyword evidence="2" id="KW-0812">Transmembrane</keyword>
<dbReference type="Proteomes" id="UP000314982">
    <property type="component" value="Unassembled WGS sequence"/>
</dbReference>
<proteinExistence type="predicted"/>
<evidence type="ECO:0000313" key="4">
    <source>
        <dbReference type="Proteomes" id="UP000314982"/>
    </source>
</evidence>
<dbReference type="Ensembl" id="ENSHHUT00000008134.1">
    <property type="protein sequence ID" value="ENSHHUP00000007898.1"/>
    <property type="gene ID" value="ENSHHUG00000004845.1"/>
</dbReference>
<feature type="region of interest" description="Disordered" evidence="1">
    <location>
        <begin position="227"/>
        <end position="248"/>
    </location>
</feature>
<organism evidence="3 4">
    <name type="scientific">Hucho hucho</name>
    <name type="common">huchen</name>
    <dbReference type="NCBI Taxonomy" id="62062"/>
    <lineage>
        <taxon>Eukaryota</taxon>
        <taxon>Metazoa</taxon>
        <taxon>Chordata</taxon>
        <taxon>Craniata</taxon>
        <taxon>Vertebrata</taxon>
        <taxon>Euteleostomi</taxon>
        <taxon>Actinopterygii</taxon>
        <taxon>Neopterygii</taxon>
        <taxon>Teleostei</taxon>
        <taxon>Protacanthopterygii</taxon>
        <taxon>Salmoniformes</taxon>
        <taxon>Salmonidae</taxon>
        <taxon>Salmoninae</taxon>
        <taxon>Hucho</taxon>
    </lineage>
</organism>
<feature type="compositionally biased region" description="Polar residues" evidence="1">
    <location>
        <begin position="229"/>
        <end position="240"/>
    </location>
</feature>
<reference evidence="4" key="1">
    <citation type="submission" date="2018-06" db="EMBL/GenBank/DDBJ databases">
        <title>Genome assembly of Danube salmon.</title>
        <authorList>
            <person name="Macqueen D.J."/>
            <person name="Gundappa M.K."/>
        </authorList>
    </citation>
    <scope>NUCLEOTIDE SEQUENCE [LARGE SCALE GENOMIC DNA]</scope>
</reference>
<keyword evidence="2" id="KW-0472">Membrane</keyword>
<reference evidence="3" key="2">
    <citation type="submission" date="2025-08" db="UniProtKB">
        <authorList>
            <consortium name="Ensembl"/>
        </authorList>
    </citation>
    <scope>IDENTIFICATION</scope>
</reference>
<evidence type="ECO:0000313" key="3">
    <source>
        <dbReference type="Ensembl" id="ENSHHUP00000007898.1"/>
    </source>
</evidence>
<evidence type="ECO:0000256" key="1">
    <source>
        <dbReference type="SAM" id="MobiDB-lite"/>
    </source>
</evidence>
<reference evidence="3" key="3">
    <citation type="submission" date="2025-09" db="UniProtKB">
        <authorList>
            <consortium name="Ensembl"/>
        </authorList>
    </citation>
    <scope>IDENTIFICATION</scope>
</reference>
<dbReference type="InterPro" id="IPR036179">
    <property type="entry name" value="Ig-like_dom_sf"/>
</dbReference>